<feature type="compositionally biased region" description="Polar residues" evidence="1">
    <location>
        <begin position="1554"/>
        <end position="1565"/>
    </location>
</feature>
<feature type="compositionally biased region" description="Basic and acidic residues" evidence="1">
    <location>
        <begin position="1676"/>
        <end position="1685"/>
    </location>
</feature>
<feature type="compositionally biased region" description="Basic and acidic residues" evidence="1">
    <location>
        <begin position="552"/>
        <end position="564"/>
    </location>
</feature>
<feature type="compositionally biased region" description="Basic residues" evidence="1">
    <location>
        <begin position="710"/>
        <end position="719"/>
    </location>
</feature>
<feature type="compositionally biased region" description="Low complexity" evidence="1">
    <location>
        <begin position="1453"/>
        <end position="1477"/>
    </location>
</feature>
<dbReference type="RefSeq" id="XP_062745043.1">
    <property type="nucleotide sequence ID" value="XM_062889097.1"/>
</dbReference>
<accession>A0ABR0GJZ8</accession>
<reference evidence="2 3" key="1">
    <citation type="journal article" date="2023" name="bioRxiv">
        <title>High-quality genome assemblies of four members of thePodospora anserinaspecies complex.</title>
        <authorList>
            <person name="Ament-Velasquez S.L."/>
            <person name="Vogan A.A."/>
            <person name="Wallerman O."/>
            <person name="Hartmann F."/>
            <person name="Gautier V."/>
            <person name="Silar P."/>
            <person name="Giraud T."/>
            <person name="Johannesson H."/>
        </authorList>
    </citation>
    <scope>NUCLEOTIDE SEQUENCE [LARGE SCALE GENOMIC DNA]</scope>
    <source>
        <strain evidence="2 3">CBS 415.72m</strain>
    </source>
</reference>
<feature type="compositionally biased region" description="Basic residues" evidence="1">
    <location>
        <begin position="754"/>
        <end position="771"/>
    </location>
</feature>
<dbReference type="Proteomes" id="UP001323405">
    <property type="component" value="Unassembled WGS sequence"/>
</dbReference>
<dbReference type="InterPro" id="IPR017956">
    <property type="entry name" value="AT_hook_DNA-bd_motif"/>
</dbReference>
<evidence type="ECO:0000313" key="2">
    <source>
        <dbReference type="EMBL" id="KAK4656068.1"/>
    </source>
</evidence>
<feature type="compositionally biased region" description="Polar residues" evidence="1">
    <location>
        <begin position="1442"/>
        <end position="1452"/>
    </location>
</feature>
<protein>
    <submittedName>
        <fullName evidence="2">Uncharacterized protein</fullName>
    </submittedName>
</protein>
<feature type="compositionally biased region" description="Basic and acidic residues" evidence="1">
    <location>
        <begin position="1127"/>
        <end position="1138"/>
    </location>
</feature>
<feature type="compositionally biased region" description="Pro residues" evidence="1">
    <location>
        <begin position="1500"/>
        <end position="1511"/>
    </location>
</feature>
<feature type="compositionally biased region" description="Basic and acidic residues" evidence="1">
    <location>
        <begin position="1421"/>
        <end position="1439"/>
    </location>
</feature>
<proteinExistence type="predicted"/>
<feature type="compositionally biased region" description="Acidic residues" evidence="1">
    <location>
        <begin position="732"/>
        <end position="742"/>
    </location>
</feature>
<feature type="region of interest" description="Disordered" evidence="1">
    <location>
        <begin position="1361"/>
        <end position="1913"/>
    </location>
</feature>
<feature type="compositionally biased region" description="Low complexity" evidence="1">
    <location>
        <begin position="1653"/>
        <end position="1666"/>
    </location>
</feature>
<feature type="compositionally biased region" description="Polar residues" evidence="1">
    <location>
        <begin position="1256"/>
        <end position="1267"/>
    </location>
</feature>
<dbReference type="GeneID" id="87909004"/>
<evidence type="ECO:0000256" key="1">
    <source>
        <dbReference type="SAM" id="MobiDB-lite"/>
    </source>
</evidence>
<feature type="compositionally biased region" description="Basic and acidic residues" evidence="1">
    <location>
        <begin position="584"/>
        <end position="660"/>
    </location>
</feature>
<feature type="compositionally biased region" description="Basic and acidic residues" evidence="1">
    <location>
        <begin position="2039"/>
        <end position="2054"/>
    </location>
</feature>
<feature type="compositionally biased region" description="Acidic residues" evidence="1">
    <location>
        <begin position="1866"/>
        <end position="1875"/>
    </location>
</feature>
<name>A0ABR0GJZ8_9PEZI</name>
<feature type="compositionally biased region" description="Basic and acidic residues" evidence="1">
    <location>
        <begin position="1154"/>
        <end position="1163"/>
    </location>
</feature>
<feature type="region of interest" description="Disordered" evidence="1">
    <location>
        <begin position="1"/>
        <end position="21"/>
    </location>
</feature>
<feature type="compositionally biased region" description="Acidic residues" evidence="1">
    <location>
        <begin position="1080"/>
        <end position="1092"/>
    </location>
</feature>
<feature type="compositionally biased region" description="Polar residues" evidence="1">
    <location>
        <begin position="775"/>
        <end position="800"/>
    </location>
</feature>
<feature type="compositionally biased region" description="Polar residues" evidence="1">
    <location>
        <begin position="274"/>
        <end position="290"/>
    </location>
</feature>
<evidence type="ECO:0000313" key="3">
    <source>
        <dbReference type="Proteomes" id="UP001323405"/>
    </source>
</evidence>
<feature type="compositionally biased region" description="Polar residues" evidence="1">
    <location>
        <begin position="685"/>
        <end position="694"/>
    </location>
</feature>
<feature type="compositionally biased region" description="Polar residues" evidence="1">
    <location>
        <begin position="900"/>
        <end position="910"/>
    </location>
</feature>
<feature type="region of interest" description="Disordered" evidence="1">
    <location>
        <begin position="83"/>
        <end position="369"/>
    </location>
</feature>
<feature type="compositionally biased region" description="Low complexity" evidence="1">
    <location>
        <begin position="105"/>
        <end position="114"/>
    </location>
</feature>
<feature type="compositionally biased region" description="Polar residues" evidence="1">
    <location>
        <begin position="1141"/>
        <end position="1153"/>
    </location>
</feature>
<feature type="compositionally biased region" description="Polar residues" evidence="1">
    <location>
        <begin position="1233"/>
        <end position="1249"/>
    </location>
</feature>
<gene>
    <name evidence="2" type="ORF">QC762_308030</name>
</gene>
<feature type="region of interest" description="Disordered" evidence="1">
    <location>
        <begin position="2039"/>
        <end position="2058"/>
    </location>
</feature>
<dbReference type="EMBL" id="JAFFHA010000005">
    <property type="protein sequence ID" value="KAK4656068.1"/>
    <property type="molecule type" value="Genomic_DNA"/>
</dbReference>
<feature type="compositionally biased region" description="Basic and acidic residues" evidence="1">
    <location>
        <begin position="1403"/>
        <end position="1412"/>
    </location>
</feature>
<organism evidence="2 3">
    <name type="scientific">Podospora pseudocomata</name>
    <dbReference type="NCBI Taxonomy" id="2093779"/>
    <lineage>
        <taxon>Eukaryota</taxon>
        <taxon>Fungi</taxon>
        <taxon>Dikarya</taxon>
        <taxon>Ascomycota</taxon>
        <taxon>Pezizomycotina</taxon>
        <taxon>Sordariomycetes</taxon>
        <taxon>Sordariomycetidae</taxon>
        <taxon>Sordariales</taxon>
        <taxon>Podosporaceae</taxon>
        <taxon>Podospora</taxon>
    </lineage>
</organism>
<feature type="compositionally biased region" description="Acidic residues" evidence="1">
    <location>
        <begin position="832"/>
        <end position="845"/>
    </location>
</feature>
<feature type="compositionally biased region" description="Low complexity" evidence="1">
    <location>
        <begin position="160"/>
        <end position="169"/>
    </location>
</feature>
<feature type="compositionally biased region" description="Basic and acidic residues" evidence="1">
    <location>
        <begin position="1828"/>
        <end position="1838"/>
    </location>
</feature>
<sequence length="2089" mass="233406">MDEEHTITLNLGSSPDPLIDPILSPPMLPPSRVKPRAQPAARLLSIARSPRKRTFELDIGSPVSPQRLLVTVQAEDEVKNTKGIKRRLFQSPTPKRGVMRGGGDVTTTVVPVRGLSDDEGVTPRRRGRPRKSGTPVPTTRRKRPGTPGAKAVVARGTSRSPQKSPQKQQPLDEDALEHIEATPRPVSLLKRPAKRKSMTPAKEDTQPRKRGRPRKSQVPAEMNMGSIAEILQQDNASRLPPVQHDFFGRDQFTAGEVHDDDGAGDMEDDIWLGTLSSPAAQRLRTSLSNRSPPKEPSPAPEPEPEAEPSPEPEQQPQPEHSEGDFDEQGEWGDMHDGPEDDYDEGDYMTSPVRDLGDAQDTMAGAEDFTEVPLAELRSLMNSSMMAGQEQQQEEELGEATKVIIKNGIDYLRQGRGTAAREGSQEAVQETGEKHDFGFSVGPGRTSQLEAAEPRKPFDFGSSFHPGQSTQMPSVRRRRETNFNFSVGPEKPAASSHAEQLEGLDFGQSIQKSPTPPRKNFDFDFSILPGENTAAERRSESASSSPVGQQEAKAAERAAVMRREVVGFGSSIGPVQKADTSSFEVKSRSFDPDFFSDESREQSAEPRQGSEEPRRYSEEPRRESEEPRQESEEPRHESEEPKQASEEPSQKEQYSRSRPDPDFEFSDGPVPQPEPDQDVQPERQWAETSGYSATEQQDDPGQEPDREQPKPYKRPYKRLPPRPSEVEIRAEVEAEDEPADDSDAWWNRVPEKPKPIKKPKSLLGKLIRKAARQRTDSANTTQEPSPADTSNLSGEGDSFSTLPDEVYAAATPGQHVEPQLEEQHDDEVRDGEREEEPDNDGGEEEAQAASHPIQPSIERPSPVNHSIPHLESNRLLTPDETPSPIPSEAEGDGVDEDAGNVSPNQPAQPNVQVEMPSSPPASDPSPPVPVARLPQHTRTKSNETPADQLSDVAPLPRTDLNVQSLNLAPPGSQPRPSLSPIVRAGRVLQLVTSDPPSPPGRDSVLRSPFRGSFEKSSQSPAPFISQPRATRSPSPQRTDTAQEKQQDRPWFRGLQQIKNFVAETAKSLSPTRISNPRPEPEQEPEEEPEEDLQETPSRRSSGREARFSEPEVDPEATVSAPNSAIAEPARRRAQERAEPARTSNFGFRGSFTSSRNHETTDRRPQQKATRLPAKKPTPQPEPEPFTMDPVNTQQPEQPAQEEEDDADFWLEAGGVTPFAPRVVPPQIKAPVVESRQSSKIPTLGRSISRQQQRDGQENQLRSSRNSQIDDAYEIEQESSSILEQLDKRPAVKPTPAPARTNLSGFFSSPVLLPGQETPGMGLFKPSRREPANNLVQQQQKERKKLRQPDNSLFAHLVEIEEQQNESVTAEAVTEKQPGFGNASQNVEVPSGAHDDSLESIDGGLKGKEKDRGRRSTSARAQEIMEKRLARITEGQRKAKEQMTAASTSQSFALQPSTSQPSASQPSAAQPSTTQPSTSRTDNTADQAKTSIRAKGKEPERAPIPAPRPPSPVEPQEKPNKIPQLRNFAPRRREFGENTLFQPQTGPAKAAAPPATTNVLNPDNSQVGRFFEESRQLIEPQKKRRQRVRAQNGQQISAEVFSSPKTTPPRHEPNRAASPAKSSFRSPLKGRTPGPVVEFTSSTLSPLPRERRANSSQKTRQSRSQKQGAGEGGIGERTGADNRREEPVVSYPELPEPQPEASEEEENGRQADPFSDTSQQRKDRELREQQDRQGWRAQELGPPLHYGKASFEQRLHQAKAQEPEQRPRGATWEGYGREVEEQPSELDWEAIGEQEPDQGHYDEDGEDRDQEPTPPLSEQDQQRYEPYQPRQRDYQGRDLEPVEEEGYSDEEEEGDYDHHQQGTYAQEGDYDHEDDYDHGDYNQEDDHDHHQQGEHGHEQEQEEEEPPQSFFPKFSLPSLPNPLSLLSSLVPTTTSPPPNDPLKGWGIPNWELLDQCLTLHRQHRLPILPLSDVSKSYVGLVPSIGEPQEAMTIEVWHLQIVEYYKHVVLHTRGEEDKWTEWELVRMLFAVLIGEMRRRDRKGMEERRRKREEVKKERERKKRGWFSLGGVFAGGGKKYKVEKPKRKERSRR</sequence>
<keyword evidence="3" id="KW-1185">Reference proteome</keyword>
<feature type="compositionally biased region" description="Basic and acidic residues" evidence="1">
    <location>
        <begin position="1749"/>
        <end position="1765"/>
    </location>
</feature>
<feature type="region of interest" description="Disordered" evidence="1">
    <location>
        <begin position="2065"/>
        <end position="2089"/>
    </location>
</feature>
<comment type="caution">
    <text evidence="2">The sequence shown here is derived from an EMBL/GenBank/DDBJ whole genome shotgun (WGS) entry which is preliminary data.</text>
</comment>
<feature type="compositionally biased region" description="Polar residues" evidence="1">
    <location>
        <begin position="1026"/>
        <end position="1038"/>
    </location>
</feature>
<feature type="region of interest" description="Disordered" evidence="1">
    <location>
        <begin position="415"/>
        <end position="1348"/>
    </location>
</feature>
<feature type="compositionally biased region" description="Acidic residues" evidence="1">
    <location>
        <begin position="1779"/>
        <end position="1794"/>
    </location>
</feature>
<feature type="compositionally biased region" description="Acidic residues" evidence="1">
    <location>
        <begin position="888"/>
        <end position="897"/>
    </location>
</feature>
<feature type="compositionally biased region" description="Basic residues" evidence="1">
    <location>
        <begin position="2074"/>
        <end position="2089"/>
    </location>
</feature>
<feature type="compositionally biased region" description="Basic and acidic residues" evidence="1">
    <location>
        <begin position="1717"/>
        <end position="1732"/>
    </location>
</feature>
<feature type="compositionally biased region" description="Polar residues" evidence="1">
    <location>
        <begin position="1478"/>
        <end position="1488"/>
    </location>
</feature>
<feature type="compositionally biased region" description="Acidic residues" evidence="1">
    <location>
        <begin position="1198"/>
        <end position="1207"/>
    </location>
</feature>
<feature type="compositionally biased region" description="Pro residues" evidence="1">
    <location>
        <begin position="916"/>
        <end position="928"/>
    </location>
</feature>
<dbReference type="SMART" id="SM00384">
    <property type="entry name" value="AT_hook"/>
    <property type="match status" value="2"/>
</dbReference>
<feature type="compositionally biased region" description="Acidic residues" evidence="1">
    <location>
        <begin position="1839"/>
        <end position="1853"/>
    </location>
</feature>
<feature type="compositionally biased region" description="Basic and acidic residues" evidence="1">
    <location>
        <begin position="1876"/>
        <end position="1897"/>
    </location>
</feature>
<feature type="compositionally biased region" description="Basic and acidic residues" evidence="1">
    <location>
        <begin position="1039"/>
        <end position="1049"/>
    </location>
</feature>